<dbReference type="AlphaFoldDB" id="A0A895XGB2"/>
<dbReference type="EMBL" id="CP070496">
    <property type="protein sequence ID" value="QSB04901.1"/>
    <property type="molecule type" value="Genomic_DNA"/>
</dbReference>
<name>A0A895XGB2_9ACTN</name>
<dbReference type="RefSeq" id="WP_213170902.1">
    <property type="nucleotide sequence ID" value="NZ_CP070496.1"/>
</dbReference>
<dbReference type="InterPro" id="IPR007061">
    <property type="entry name" value="MST-like"/>
</dbReference>
<gene>
    <name evidence="1" type="ORF">JQS30_14215</name>
</gene>
<dbReference type="InterPro" id="IPR034660">
    <property type="entry name" value="DinB/YfiT-like"/>
</dbReference>
<accession>A0A895XGB2</accession>
<evidence type="ECO:0000313" key="2">
    <source>
        <dbReference type="Proteomes" id="UP000662939"/>
    </source>
</evidence>
<keyword evidence="2" id="KW-1185">Reference proteome</keyword>
<sequence>MSTIDEQGRPEPPPNADERATLLGFLDFQRATFAWKTQGLDSSGLSVSVGDSSMTLGGMLKYLAWVEQYWFAYFLHDRTPEAPWKDVDWEADRDWDWNSAAEDSPDQLYALWNEAVARSGQLVDEALADGGVSTMSAKAWPDGTQISLRWMLCHMIEEDARHNGHADLIRETIDGLTGE</sequence>
<protein>
    <submittedName>
        <fullName evidence="1">DinB family protein</fullName>
    </submittedName>
</protein>
<proteinExistence type="predicted"/>
<dbReference type="SUPFAM" id="SSF109854">
    <property type="entry name" value="DinB/YfiT-like putative metalloenzymes"/>
    <property type="match status" value="1"/>
</dbReference>
<evidence type="ECO:0000313" key="1">
    <source>
        <dbReference type="EMBL" id="QSB04901.1"/>
    </source>
</evidence>
<dbReference type="Pfam" id="PF04978">
    <property type="entry name" value="MST"/>
    <property type="match status" value="1"/>
</dbReference>
<dbReference type="KEGG" id="nav:JQS30_14215"/>
<organism evidence="1 2">
    <name type="scientific">Natronoglycomyces albus</name>
    <dbReference type="NCBI Taxonomy" id="2811108"/>
    <lineage>
        <taxon>Bacteria</taxon>
        <taxon>Bacillati</taxon>
        <taxon>Actinomycetota</taxon>
        <taxon>Actinomycetes</taxon>
        <taxon>Glycomycetales</taxon>
        <taxon>Glycomycetaceae</taxon>
        <taxon>Natronoglycomyces</taxon>
    </lineage>
</organism>
<dbReference type="Gene3D" id="1.20.120.450">
    <property type="entry name" value="dinb family like domain"/>
    <property type="match status" value="1"/>
</dbReference>
<reference evidence="1" key="1">
    <citation type="submission" date="2021-02" db="EMBL/GenBank/DDBJ databases">
        <title>Natronoglycomyces albus gen. nov., sp. nov, a haloalkaliphilic actinobacterium from a soda solonchak soil.</title>
        <authorList>
            <person name="Sorokin D.Y."/>
            <person name="Khijniak T.V."/>
            <person name="Zakharycheva A.P."/>
            <person name="Boueva O.V."/>
            <person name="Ariskina E.V."/>
            <person name="Hahnke R.L."/>
            <person name="Bunk B."/>
            <person name="Sproer C."/>
            <person name="Schumann P."/>
            <person name="Evtushenko L.I."/>
            <person name="Kublanov I.V."/>
        </authorList>
    </citation>
    <scope>NUCLEOTIDE SEQUENCE</scope>
    <source>
        <strain evidence="1">DSM 106290</strain>
    </source>
</reference>
<dbReference type="Proteomes" id="UP000662939">
    <property type="component" value="Chromosome"/>
</dbReference>